<keyword evidence="6 10" id="KW-0689">Ribosomal protein</keyword>
<dbReference type="GO" id="GO:0019843">
    <property type="term" value="F:rRNA binding"/>
    <property type="evidence" value="ECO:0007669"/>
    <property type="project" value="UniProtKB-UniRule"/>
</dbReference>
<dbReference type="EMBL" id="KT007038">
    <property type="protein sequence ID" value="AKQ04410.1"/>
    <property type="molecule type" value="Genomic_DNA"/>
</dbReference>
<gene>
    <name evidence="10 14" type="primary">rplV</name>
</gene>
<keyword evidence="5 10" id="KW-0694">RNA-binding</keyword>
<dbReference type="GO" id="GO:0022625">
    <property type="term" value="C:cytosolic large ribosomal subunit"/>
    <property type="evidence" value="ECO:0007669"/>
    <property type="project" value="TreeGrafter"/>
</dbReference>
<dbReference type="InterPro" id="IPR005727">
    <property type="entry name" value="Ribosomal_uL22_bac/chlpt-type"/>
</dbReference>
<evidence type="ECO:0000256" key="13">
    <source>
        <dbReference type="RuleBase" id="RU004008"/>
    </source>
</evidence>
<dbReference type="InterPro" id="IPR036394">
    <property type="entry name" value="Ribosomal_uL22_sf"/>
</dbReference>
<dbReference type="Gene3D" id="3.90.470.10">
    <property type="entry name" value="Ribosomal protein L22/L17"/>
    <property type="match status" value="1"/>
</dbReference>
<evidence type="ECO:0000256" key="7">
    <source>
        <dbReference type="ARBA" id="ARBA00023274"/>
    </source>
</evidence>
<accession>A0A0H4TC18</accession>
<evidence type="ECO:0000256" key="9">
    <source>
        <dbReference type="ARBA" id="ARBA00035207"/>
    </source>
</evidence>
<protein>
    <recommendedName>
        <fullName evidence="9 10">Large ribosomal subunit protein uL22</fullName>
    </recommendedName>
</protein>
<dbReference type="PANTHER" id="PTHR13501">
    <property type="entry name" value="CHLOROPLAST 50S RIBOSOMAL PROTEIN L22-RELATED"/>
    <property type="match status" value="1"/>
</dbReference>
<dbReference type="Pfam" id="PF00237">
    <property type="entry name" value="Ribosomal_L22"/>
    <property type="match status" value="1"/>
</dbReference>
<comment type="function">
    <text evidence="8">This protein binds specifically to 23S rRNA; its binding is stimulated by other ribosomal proteins, e.g. L4, L17, and L20. It is important during the early stages of 50S assembly. It makes multiple contacts with different domains of the 23S rRNA in the assembled 50S subunit and ribosome.</text>
</comment>
<evidence type="ECO:0000256" key="8">
    <source>
        <dbReference type="ARBA" id="ARBA00025084"/>
    </source>
</evidence>
<dbReference type="SUPFAM" id="SSF54843">
    <property type="entry name" value="Ribosomal protein L22"/>
    <property type="match status" value="1"/>
</dbReference>
<evidence type="ECO:0000256" key="3">
    <source>
        <dbReference type="ARBA" id="ARBA00011838"/>
    </source>
</evidence>
<dbReference type="GO" id="GO:0003735">
    <property type="term" value="F:structural constituent of ribosome"/>
    <property type="evidence" value="ECO:0007669"/>
    <property type="project" value="InterPro"/>
</dbReference>
<evidence type="ECO:0000256" key="1">
    <source>
        <dbReference type="ARBA" id="ARBA00003478"/>
    </source>
</evidence>
<dbReference type="HAMAP" id="MF_01331_B">
    <property type="entry name" value="Ribosomal_uL22_B"/>
    <property type="match status" value="1"/>
</dbReference>
<evidence type="ECO:0000256" key="6">
    <source>
        <dbReference type="ARBA" id="ARBA00022980"/>
    </source>
</evidence>
<keyword evidence="4 10" id="KW-0699">rRNA-binding</keyword>
<sequence>MTHDIRAKVSNVSISPQKLRLVIDLVRGKPAVEALNILKFVPSKAAHPVSKLVASAVANAEKNMGISRDQLVVHTITADAGRTRKWRRFGARGRFKPWLRRSAHITVVLREQEGAAAATPAATK</sequence>
<evidence type="ECO:0000313" key="14">
    <source>
        <dbReference type="EMBL" id="AKQ04410.1"/>
    </source>
</evidence>
<evidence type="ECO:0000256" key="2">
    <source>
        <dbReference type="ARBA" id="ARBA00009451"/>
    </source>
</evidence>
<dbReference type="GO" id="GO:0006412">
    <property type="term" value="P:translation"/>
    <property type="evidence" value="ECO:0007669"/>
    <property type="project" value="UniProtKB-UniRule"/>
</dbReference>
<reference evidence="14" key="1">
    <citation type="journal article" date="2015" name="ISME J.">
        <title>Aquifer environment selects for microbial species cohorts in sediment and groundwater.</title>
        <authorList>
            <person name="Hug L.A."/>
            <person name="Thomas B.C."/>
            <person name="Brown C.T."/>
            <person name="Frischkorn K.R."/>
            <person name="Williams K.H."/>
            <person name="Tringe S.G."/>
            <person name="Banfield J.F."/>
        </authorList>
    </citation>
    <scope>NUCLEOTIDE SEQUENCE</scope>
</reference>
<dbReference type="InterPro" id="IPR001063">
    <property type="entry name" value="Ribosomal_uL22"/>
</dbReference>
<comment type="similarity">
    <text evidence="2 10 11">Belongs to the universal ribosomal protein uL22 family.</text>
</comment>
<proteinExistence type="inferred from homology"/>
<evidence type="ECO:0000256" key="10">
    <source>
        <dbReference type="HAMAP-Rule" id="MF_01331"/>
    </source>
</evidence>
<organism evidence="14">
    <name type="scientific">uncultured Chloroflexi bacterium Rifle_16ft_4_minimus_5165</name>
    <dbReference type="NCBI Taxonomy" id="1665076"/>
    <lineage>
        <taxon>Bacteria</taxon>
        <taxon>Bacillati</taxon>
        <taxon>Chloroflexota</taxon>
        <taxon>environmental samples</taxon>
    </lineage>
</organism>
<dbReference type="NCBIfam" id="TIGR01044">
    <property type="entry name" value="rplV_bact"/>
    <property type="match status" value="1"/>
</dbReference>
<evidence type="ECO:0000256" key="11">
    <source>
        <dbReference type="RuleBase" id="RU004005"/>
    </source>
</evidence>
<evidence type="ECO:0000256" key="5">
    <source>
        <dbReference type="ARBA" id="ARBA00022884"/>
    </source>
</evidence>
<comment type="function">
    <text evidence="1 10">The globular domain of the protein is located near the polypeptide exit tunnel on the outside of the subunit, while an extended beta-hairpin is found that lines the wall of the exit tunnel in the center of the 70S ribosome.</text>
</comment>
<keyword evidence="7 10" id="KW-0687">Ribonucleoprotein</keyword>
<comment type="function">
    <text evidence="10 13">This protein binds specifically to 23S rRNA; its binding is stimulated by other ribosomal proteins, e.g., L4, L17, and L20. It is important during the early stages of 50S assembly. It makes multiple contacts with different domains of the 23S rRNA in the assembled 50S subunit and ribosome.</text>
</comment>
<comment type="subunit">
    <text evidence="3 10 12">Part of the 50S ribosomal subunit.</text>
</comment>
<dbReference type="CDD" id="cd00336">
    <property type="entry name" value="Ribosomal_L22"/>
    <property type="match status" value="1"/>
</dbReference>
<dbReference type="AlphaFoldDB" id="A0A0H4TC18"/>
<evidence type="ECO:0000256" key="12">
    <source>
        <dbReference type="RuleBase" id="RU004006"/>
    </source>
</evidence>
<evidence type="ECO:0000256" key="4">
    <source>
        <dbReference type="ARBA" id="ARBA00022730"/>
    </source>
</evidence>
<dbReference type="PANTHER" id="PTHR13501:SF8">
    <property type="entry name" value="LARGE RIBOSOMAL SUBUNIT PROTEIN UL22M"/>
    <property type="match status" value="1"/>
</dbReference>
<dbReference type="InterPro" id="IPR047867">
    <property type="entry name" value="Ribosomal_uL22_bac/org-type"/>
</dbReference>
<name>A0A0H4TC18_9CHLR</name>